<dbReference type="PANTHER" id="PTHR35863:SF1">
    <property type="entry name" value="COBALT-PRECORRIN-5B C(1)-METHYLTRANSFERASE"/>
    <property type="match status" value="1"/>
</dbReference>
<dbReference type="Pfam" id="PF01888">
    <property type="entry name" value="CbiD"/>
    <property type="match status" value="1"/>
</dbReference>
<reference evidence="6 7" key="1">
    <citation type="submission" date="2016-04" db="EMBL/GenBank/DDBJ databases">
        <authorList>
            <person name="Evans L.H."/>
            <person name="Alamgir A."/>
            <person name="Owens N."/>
            <person name="Weber N.D."/>
            <person name="Virtaneva K."/>
            <person name="Barbian K."/>
            <person name="Babar A."/>
            <person name="Rosenke K."/>
        </authorList>
    </citation>
    <scope>NUCLEOTIDE SEQUENCE [LARGE SCALE GENOMIC DNA]</scope>
    <source>
        <strain evidence="6 7">LMa1</strain>
    </source>
</reference>
<gene>
    <name evidence="5" type="primary">cbiD</name>
    <name evidence="6" type="ORF">A6M21_14050</name>
</gene>
<comment type="similarity">
    <text evidence="5">Belongs to the CbiD family.</text>
</comment>
<name>A0A1B7LC26_9FIRM</name>
<evidence type="ECO:0000256" key="3">
    <source>
        <dbReference type="ARBA" id="ARBA00022679"/>
    </source>
</evidence>
<dbReference type="NCBIfam" id="TIGR00312">
    <property type="entry name" value="cbiD"/>
    <property type="match status" value="1"/>
</dbReference>
<comment type="catalytic activity">
    <reaction evidence="5">
        <text>Co-precorrin-5B + S-adenosyl-L-methionine = Co-precorrin-6A + S-adenosyl-L-homocysteine</text>
        <dbReference type="Rhea" id="RHEA:26285"/>
        <dbReference type="ChEBI" id="CHEBI:57856"/>
        <dbReference type="ChEBI" id="CHEBI:59789"/>
        <dbReference type="ChEBI" id="CHEBI:60063"/>
        <dbReference type="ChEBI" id="CHEBI:60064"/>
        <dbReference type="EC" id="2.1.1.195"/>
    </reaction>
</comment>
<dbReference type="InterPro" id="IPR036074">
    <property type="entry name" value="CbiD_sf"/>
</dbReference>
<dbReference type="SUPFAM" id="SSF111342">
    <property type="entry name" value="CbiD-like"/>
    <property type="match status" value="1"/>
</dbReference>
<evidence type="ECO:0000256" key="1">
    <source>
        <dbReference type="ARBA" id="ARBA00022573"/>
    </source>
</evidence>
<evidence type="ECO:0000313" key="6">
    <source>
        <dbReference type="EMBL" id="OAT80272.1"/>
    </source>
</evidence>
<dbReference type="InterPro" id="IPR002748">
    <property type="entry name" value="CbiD"/>
</dbReference>
<dbReference type="Gene3D" id="3.30.2110.10">
    <property type="entry name" value="CbiD-like"/>
    <property type="match status" value="1"/>
</dbReference>
<comment type="function">
    <text evidence="5">Catalyzes the methylation of C-1 in cobalt-precorrin-5B to form cobalt-precorrin-6A.</text>
</comment>
<evidence type="ECO:0000256" key="4">
    <source>
        <dbReference type="ARBA" id="ARBA00022691"/>
    </source>
</evidence>
<keyword evidence="4 5" id="KW-0949">S-adenosyl-L-methionine</keyword>
<keyword evidence="1 5" id="KW-0169">Cobalamin biosynthesis</keyword>
<dbReference type="STRING" id="1838280.A6M21_14050"/>
<dbReference type="GO" id="GO:0032259">
    <property type="term" value="P:methylation"/>
    <property type="evidence" value="ECO:0007669"/>
    <property type="project" value="UniProtKB-KW"/>
</dbReference>
<accession>A0A1B7LC26</accession>
<keyword evidence="7" id="KW-1185">Reference proteome</keyword>
<dbReference type="AlphaFoldDB" id="A0A1B7LC26"/>
<dbReference type="GO" id="GO:0043780">
    <property type="term" value="F:cobalt-precorrin-5B C1-methyltransferase activity"/>
    <property type="evidence" value="ECO:0007669"/>
    <property type="project" value="RHEA"/>
</dbReference>
<dbReference type="GO" id="GO:0019251">
    <property type="term" value="P:anaerobic cobalamin biosynthetic process"/>
    <property type="evidence" value="ECO:0007669"/>
    <property type="project" value="UniProtKB-UniRule"/>
</dbReference>
<protein>
    <recommendedName>
        <fullName evidence="5">Cobalt-precorrin-5B C(1)-methyltransferase</fullName>
        <ecNumber evidence="5">2.1.1.195</ecNumber>
    </recommendedName>
    <alternativeName>
        <fullName evidence="5">Cobalt-precorrin-6A synthase</fullName>
    </alternativeName>
</protein>
<dbReference type="PIRSF" id="PIRSF026782">
    <property type="entry name" value="CbiD"/>
    <property type="match status" value="1"/>
</dbReference>
<dbReference type="HAMAP" id="MF_00787">
    <property type="entry name" value="CbiD"/>
    <property type="match status" value="1"/>
</dbReference>
<keyword evidence="2 5" id="KW-0489">Methyltransferase</keyword>
<dbReference type="OrthoDB" id="6439987at2"/>
<evidence type="ECO:0000256" key="2">
    <source>
        <dbReference type="ARBA" id="ARBA00022603"/>
    </source>
</evidence>
<dbReference type="UniPathway" id="UPA00148">
    <property type="reaction ID" value="UER00227"/>
</dbReference>
<dbReference type="PANTHER" id="PTHR35863">
    <property type="entry name" value="COBALT-PRECORRIN-5B C(1)-METHYLTRANSFERASE"/>
    <property type="match status" value="1"/>
</dbReference>
<dbReference type="EC" id="2.1.1.195" evidence="5"/>
<sequence length="370" mass="39001">MSKKKKELRSGITTGASAAAAAKAATALLFEEQFPAVVTVFNPAGQAIAVPVARLEKTAAGTRAVVIKDGGDDPDVTHGMEIVVNARPAGEGIDIRGGTGVGRMTRPGLQVPVGEAAINPVPRRMIMAAAAAHLPADRGVTLTVSIPGGEEAARRTLNPRLGITGGLSILGTTGIVRPMSEEAFKDSLVPLVRLAVAHGHRQVLLTPGRLGERMAVEGYGFPAEAVVEMSNFVGFMLDTCVEQGIKEVLLWGHHGKLIKVAAGIFHTHSRLADGRRETLASHAALLGAGPDLVACILEANTVESVIEELKQHQLMDVFKHLAGRASRRAEEYVRGRLKVGTVMLSMDGRVLGLDETALMIGRELGCRQLA</sequence>
<organism evidence="6 7">
    <name type="scientific">Desulfotomaculum copahuensis</name>
    <dbReference type="NCBI Taxonomy" id="1838280"/>
    <lineage>
        <taxon>Bacteria</taxon>
        <taxon>Bacillati</taxon>
        <taxon>Bacillota</taxon>
        <taxon>Clostridia</taxon>
        <taxon>Eubacteriales</taxon>
        <taxon>Desulfotomaculaceae</taxon>
        <taxon>Desulfotomaculum</taxon>
    </lineage>
</organism>
<dbReference type="NCBIfam" id="NF000849">
    <property type="entry name" value="PRK00075.1-1"/>
    <property type="match status" value="1"/>
</dbReference>
<dbReference type="RefSeq" id="WP_066670100.1">
    <property type="nucleotide sequence ID" value="NZ_LYVF01000183.1"/>
</dbReference>
<evidence type="ECO:0000313" key="7">
    <source>
        <dbReference type="Proteomes" id="UP000078532"/>
    </source>
</evidence>
<comment type="caution">
    <text evidence="6">The sequence shown here is derived from an EMBL/GenBank/DDBJ whole genome shotgun (WGS) entry which is preliminary data.</text>
</comment>
<dbReference type="Proteomes" id="UP000078532">
    <property type="component" value="Unassembled WGS sequence"/>
</dbReference>
<keyword evidence="3 5" id="KW-0808">Transferase</keyword>
<dbReference type="EMBL" id="LYVF01000183">
    <property type="protein sequence ID" value="OAT80272.1"/>
    <property type="molecule type" value="Genomic_DNA"/>
</dbReference>
<proteinExistence type="inferred from homology"/>
<comment type="pathway">
    <text evidence="5">Cofactor biosynthesis; adenosylcobalamin biosynthesis; cob(II)yrinate a,c-diamide from sirohydrochlorin (anaerobic route): step 6/10.</text>
</comment>
<evidence type="ECO:0000256" key="5">
    <source>
        <dbReference type="HAMAP-Rule" id="MF_00787"/>
    </source>
</evidence>